<dbReference type="InterPro" id="IPR029441">
    <property type="entry name" value="Cass2"/>
</dbReference>
<proteinExistence type="predicted"/>
<dbReference type="PANTHER" id="PTHR36444">
    <property type="entry name" value="TRANSCRIPTIONAL REGULATOR PROTEIN YOBU-RELATED"/>
    <property type="match status" value="1"/>
</dbReference>
<dbReference type="RefSeq" id="WP_380703745.1">
    <property type="nucleotide sequence ID" value="NZ_JBHSAP010000009.1"/>
</dbReference>
<dbReference type="SMART" id="SM00871">
    <property type="entry name" value="AraC_E_bind"/>
    <property type="match status" value="1"/>
</dbReference>
<evidence type="ECO:0000259" key="1">
    <source>
        <dbReference type="SMART" id="SM00871"/>
    </source>
</evidence>
<dbReference type="InterPro" id="IPR053182">
    <property type="entry name" value="YobU-like_regulator"/>
</dbReference>
<dbReference type="Pfam" id="PF14526">
    <property type="entry name" value="Cass2"/>
    <property type="match status" value="1"/>
</dbReference>
<dbReference type="Gene3D" id="3.20.80.10">
    <property type="entry name" value="Regulatory factor, effector binding domain"/>
    <property type="match status" value="1"/>
</dbReference>
<dbReference type="SUPFAM" id="SSF55136">
    <property type="entry name" value="Probable bacterial effector-binding domain"/>
    <property type="match status" value="1"/>
</dbReference>
<dbReference type="InterPro" id="IPR011256">
    <property type="entry name" value="Reg_factor_effector_dom_sf"/>
</dbReference>
<name>A0ABV8JHE1_9BACL</name>
<organism evidence="2 3">
    <name type="scientific">Salinithrix halophila</name>
    <dbReference type="NCBI Taxonomy" id="1485204"/>
    <lineage>
        <taxon>Bacteria</taxon>
        <taxon>Bacillati</taxon>
        <taxon>Bacillota</taxon>
        <taxon>Bacilli</taxon>
        <taxon>Bacillales</taxon>
        <taxon>Thermoactinomycetaceae</taxon>
        <taxon>Salinithrix</taxon>
    </lineage>
</organism>
<reference evidence="3" key="1">
    <citation type="journal article" date="2019" name="Int. J. Syst. Evol. Microbiol.">
        <title>The Global Catalogue of Microorganisms (GCM) 10K type strain sequencing project: providing services to taxonomists for standard genome sequencing and annotation.</title>
        <authorList>
            <consortium name="The Broad Institute Genomics Platform"/>
            <consortium name="The Broad Institute Genome Sequencing Center for Infectious Disease"/>
            <person name="Wu L."/>
            <person name="Ma J."/>
        </authorList>
    </citation>
    <scope>NUCLEOTIDE SEQUENCE [LARGE SCALE GENOMIC DNA]</scope>
    <source>
        <strain evidence="3">IBRC-M 10813</strain>
    </source>
</reference>
<dbReference type="InterPro" id="IPR010499">
    <property type="entry name" value="AraC_E-bd"/>
</dbReference>
<keyword evidence="3" id="KW-1185">Reference proteome</keyword>
<accession>A0ABV8JHE1</accession>
<dbReference type="Proteomes" id="UP001595843">
    <property type="component" value="Unassembled WGS sequence"/>
</dbReference>
<comment type="caution">
    <text evidence="2">The sequence shown here is derived from an EMBL/GenBank/DDBJ whole genome shotgun (WGS) entry which is preliminary data.</text>
</comment>
<evidence type="ECO:0000313" key="3">
    <source>
        <dbReference type="Proteomes" id="UP001595843"/>
    </source>
</evidence>
<dbReference type="PANTHER" id="PTHR36444:SF2">
    <property type="entry name" value="TRANSCRIPTIONAL REGULATOR PROTEIN YOBU-RELATED"/>
    <property type="match status" value="1"/>
</dbReference>
<gene>
    <name evidence="2" type="ORF">ACFOUO_07390</name>
</gene>
<evidence type="ECO:0000313" key="2">
    <source>
        <dbReference type="EMBL" id="MFC4076631.1"/>
    </source>
</evidence>
<dbReference type="EMBL" id="JBHSAP010000009">
    <property type="protein sequence ID" value="MFC4076631.1"/>
    <property type="molecule type" value="Genomic_DNA"/>
</dbReference>
<feature type="domain" description="AraC effector-binding" evidence="1">
    <location>
        <begin position="1"/>
        <end position="159"/>
    </location>
</feature>
<sequence length="164" mass="18849">MELQWVTVDAFDVRGISVTTDNACEMGAEPKIPHLWERFHNRKIWTINAGDTAPVVYGVYHRYEEGVNGSYRVLAGCPSDHVKMAEGIEELHIPVSTYAVFTSNKGPISRVVPETWMKIWEWFQQTDQIHRSFLYDFERYDGRACNPEQAIVEIYIGVDQPAVL</sequence>
<protein>
    <submittedName>
        <fullName evidence="2">GyrI-like domain-containing protein</fullName>
    </submittedName>
</protein>